<gene>
    <name evidence="2" type="ORF">ABI_08640</name>
</gene>
<reference evidence="3" key="1">
    <citation type="submission" date="2011-03" db="EMBL/GenBank/DDBJ databases">
        <title>Draft genome sequence of Brevundimonas diminuta.</title>
        <authorList>
            <person name="Brown P.J.B."/>
            <person name="Buechlein A."/>
            <person name="Hemmerich C."/>
            <person name="Brun Y.V."/>
        </authorList>
    </citation>
    <scope>NUCLEOTIDE SEQUENCE [LARGE SCALE GENOMIC DNA]</scope>
    <source>
        <strain evidence="3">C19</strain>
    </source>
</reference>
<evidence type="ECO:0000313" key="2">
    <source>
        <dbReference type="EMBL" id="EGF92428.1"/>
    </source>
</evidence>
<protein>
    <submittedName>
        <fullName evidence="2">Uncharacterized protein</fullName>
    </submittedName>
</protein>
<sequence length="274" mass="28384">MNALTLRLKSTGAARRAGFDLTPLGHWAVHALEIAAVEGLRRLLALVLDPKIEVQVGTTDHAGGDGDGYHWEPAPSAEVIKARIASVEPVVLVLDASPVEAALREMVEAHILAIREGRCPMPPIDEIHETTAAIRSAKPSDFGRGLMIDPDQAELDLTGAWIKDLGEEGLGLGVDVILPGDTGETDTRGPVSPPTEGEATPDTATPKALPSDAEQNAGTDTPTIPSQPGEAEGQAQVATLDPAPAPVPAPAPAQTETVVKPAKAKSQTKPGPKG</sequence>
<feature type="region of interest" description="Disordered" evidence="1">
    <location>
        <begin position="176"/>
        <end position="274"/>
    </location>
</feature>
<dbReference type="AlphaFoldDB" id="F4QGA0"/>
<feature type="compositionally biased region" description="Polar residues" evidence="1">
    <location>
        <begin position="265"/>
        <end position="274"/>
    </location>
</feature>
<organism evidence="2 3">
    <name type="scientific">Asticcacaulis biprosthecium C19</name>
    <dbReference type="NCBI Taxonomy" id="715226"/>
    <lineage>
        <taxon>Bacteria</taxon>
        <taxon>Pseudomonadati</taxon>
        <taxon>Pseudomonadota</taxon>
        <taxon>Alphaproteobacteria</taxon>
        <taxon>Caulobacterales</taxon>
        <taxon>Caulobacteraceae</taxon>
        <taxon>Asticcacaulis</taxon>
    </lineage>
</organism>
<name>F4QGA0_9CAUL</name>
<evidence type="ECO:0000313" key="3">
    <source>
        <dbReference type="Proteomes" id="UP000006512"/>
    </source>
</evidence>
<dbReference type="STRING" id="715226.ABI_08640"/>
<proteinExistence type="predicted"/>
<feature type="compositionally biased region" description="Polar residues" evidence="1">
    <location>
        <begin position="213"/>
        <end position="226"/>
    </location>
</feature>
<dbReference type="RefSeq" id="WP_006271603.1">
    <property type="nucleotide sequence ID" value="NZ_GL883077.1"/>
</dbReference>
<dbReference type="EMBL" id="GL883077">
    <property type="protein sequence ID" value="EGF92428.1"/>
    <property type="molecule type" value="Genomic_DNA"/>
</dbReference>
<dbReference type="Proteomes" id="UP000006512">
    <property type="component" value="Unassembled WGS sequence"/>
</dbReference>
<dbReference type="HOGENOM" id="CLU_1014293_0_0_5"/>
<accession>F4QGA0</accession>
<evidence type="ECO:0000256" key="1">
    <source>
        <dbReference type="SAM" id="MobiDB-lite"/>
    </source>
</evidence>
<keyword evidence="3" id="KW-1185">Reference proteome</keyword>